<evidence type="ECO:0000313" key="2">
    <source>
        <dbReference type="EMBL" id="CAI9295467.1"/>
    </source>
</evidence>
<name>A0AA36EH62_LACSI</name>
<sequence length="179" mass="20044">MPYRIRKTAESGSSQPVVIPDSILTKLYENSASLCSYQKYIHELLRLPKRRGSILIMHPTNLEEPTSLPKSGTTSKSFSFIDSVFHAPSNYHKPSSSAPISLAHVQSVLECPNHHVSLDYDSLEDDNQDDDKKSEPKNFPQDYPVQDNPDDDTPMRTVDIPSSEGLIVNDETNDMSIVL</sequence>
<organism evidence="2 3">
    <name type="scientific">Lactuca saligna</name>
    <name type="common">Willowleaf lettuce</name>
    <dbReference type="NCBI Taxonomy" id="75948"/>
    <lineage>
        <taxon>Eukaryota</taxon>
        <taxon>Viridiplantae</taxon>
        <taxon>Streptophyta</taxon>
        <taxon>Embryophyta</taxon>
        <taxon>Tracheophyta</taxon>
        <taxon>Spermatophyta</taxon>
        <taxon>Magnoliopsida</taxon>
        <taxon>eudicotyledons</taxon>
        <taxon>Gunneridae</taxon>
        <taxon>Pentapetalae</taxon>
        <taxon>asterids</taxon>
        <taxon>campanulids</taxon>
        <taxon>Asterales</taxon>
        <taxon>Asteraceae</taxon>
        <taxon>Cichorioideae</taxon>
        <taxon>Cichorieae</taxon>
        <taxon>Lactucinae</taxon>
        <taxon>Lactuca</taxon>
    </lineage>
</organism>
<evidence type="ECO:0000256" key="1">
    <source>
        <dbReference type="SAM" id="MobiDB-lite"/>
    </source>
</evidence>
<protein>
    <submittedName>
        <fullName evidence="2">Uncharacterized protein</fullName>
    </submittedName>
</protein>
<evidence type="ECO:0000313" key="3">
    <source>
        <dbReference type="Proteomes" id="UP001177003"/>
    </source>
</evidence>
<keyword evidence="3" id="KW-1185">Reference proteome</keyword>
<accession>A0AA36EH62</accession>
<feature type="region of interest" description="Disordered" evidence="1">
    <location>
        <begin position="118"/>
        <end position="179"/>
    </location>
</feature>
<gene>
    <name evidence="2" type="ORF">LSALG_LOCUS34406</name>
</gene>
<dbReference type="AlphaFoldDB" id="A0AA36EH62"/>
<dbReference type="Proteomes" id="UP001177003">
    <property type="component" value="Chromosome 8"/>
</dbReference>
<proteinExistence type="predicted"/>
<dbReference type="EMBL" id="OX465084">
    <property type="protein sequence ID" value="CAI9295467.1"/>
    <property type="molecule type" value="Genomic_DNA"/>
</dbReference>
<reference evidence="2" key="1">
    <citation type="submission" date="2023-04" db="EMBL/GenBank/DDBJ databases">
        <authorList>
            <person name="Vijverberg K."/>
            <person name="Xiong W."/>
            <person name="Schranz E."/>
        </authorList>
    </citation>
    <scope>NUCLEOTIDE SEQUENCE</scope>
</reference>